<sequence length="293" mass="31321">MNETIAPPDRRILIAILWMCFAGMLFSFMGGFAKLLGVTYSSVQVSWARAFIHLVFLAAVFMPSGGIAVLRSRRPKLQLARAATLTTSNLCFFYGVTFIPLAKASAVSLASPLIVALLAWPLLGERTTKLRVAAVVTGFIGVLLVIRPGGALFHWASLFILVSATSYAIYQILTRMVAPFDPPATSALWAPLIGAIGLMVFMPFIWETPRSLGDAAMFLACGTLGATGHYCVARALSLAPANIISPFQYVQLLSATGVGWVLFDHLPDAGTWVGASIIIGSGLVLGWAQSRSK</sequence>
<feature type="transmembrane region" description="Helical" evidence="1">
    <location>
        <begin position="50"/>
        <end position="70"/>
    </location>
</feature>
<feature type="transmembrane region" description="Helical" evidence="1">
    <location>
        <begin position="130"/>
        <end position="146"/>
    </location>
</feature>
<dbReference type="SUPFAM" id="SSF103481">
    <property type="entry name" value="Multidrug resistance efflux transporter EmrE"/>
    <property type="match status" value="2"/>
</dbReference>
<evidence type="ECO:0000313" key="4">
    <source>
        <dbReference type="Proteomes" id="UP001196068"/>
    </source>
</evidence>
<proteinExistence type="predicted"/>
<keyword evidence="1" id="KW-0812">Transmembrane</keyword>
<dbReference type="RefSeq" id="WP_211874200.1">
    <property type="nucleotide sequence ID" value="NZ_JAAEDH010000009.1"/>
</dbReference>
<keyword evidence="4" id="KW-1185">Reference proteome</keyword>
<evidence type="ECO:0000313" key="3">
    <source>
        <dbReference type="EMBL" id="MBR0655369.1"/>
    </source>
</evidence>
<feature type="transmembrane region" description="Helical" evidence="1">
    <location>
        <begin position="185"/>
        <end position="206"/>
    </location>
</feature>
<comment type="caution">
    <text evidence="3">The sequence shown here is derived from an EMBL/GenBank/DDBJ whole genome shotgun (WGS) entry which is preliminary data.</text>
</comment>
<protein>
    <submittedName>
        <fullName evidence="3">DMT family transporter</fullName>
    </submittedName>
</protein>
<accession>A0AAF1JWM2</accession>
<dbReference type="AlphaFoldDB" id="A0AAF1JWM2"/>
<feature type="domain" description="EamA" evidence="2">
    <location>
        <begin position="14"/>
        <end position="146"/>
    </location>
</feature>
<feature type="transmembrane region" description="Helical" evidence="1">
    <location>
        <begin position="269"/>
        <end position="288"/>
    </location>
</feature>
<reference evidence="3" key="2">
    <citation type="journal article" date="2021" name="Syst. Appl. Microbiol.">
        <title>Roseomonas hellenica sp. nov., isolated from roots of wild-growing Alkanna tinctoria.</title>
        <authorList>
            <person name="Rat A."/>
            <person name="Naranjo H.D."/>
            <person name="Lebbe L."/>
            <person name="Cnockaert M."/>
            <person name="Krigas N."/>
            <person name="Grigoriadou K."/>
            <person name="Maloupa E."/>
            <person name="Willems A."/>
        </authorList>
    </citation>
    <scope>NUCLEOTIDE SEQUENCE</scope>
    <source>
        <strain evidence="3">LMG 28251</strain>
    </source>
</reference>
<organism evidence="3 4">
    <name type="scientific">Plastoroseomonas arctica</name>
    <dbReference type="NCBI Taxonomy" id="1509237"/>
    <lineage>
        <taxon>Bacteria</taxon>
        <taxon>Pseudomonadati</taxon>
        <taxon>Pseudomonadota</taxon>
        <taxon>Alphaproteobacteria</taxon>
        <taxon>Acetobacterales</taxon>
        <taxon>Acetobacteraceae</taxon>
        <taxon>Plastoroseomonas</taxon>
    </lineage>
</organism>
<dbReference type="Pfam" id="PF00892">
    <property type="entry name" value="EamA"/>
    <property type="match status" value="2"/>
</dbReference>
<dbReference type="Proteomes" id="UP001196068">
    <property type="component" value="Unassembled WGS sequence"/>
</dbReference>
<name>A0AAF1JWM2_9PROT</name>
<dbReference type="InterPro" id="IPR037185">
    <property type="entry name" value="EmrE-like"/>
</dbReference>
<feature type="transmembrane region" description="Helical" evidence="1">
    <location>
        <begin position="12"/>
        <end position="30"/>
    </location>
</feature>
<gene>
    <name evidence="3" type="ORF">GXW79_09765</name>
</gene>
<dbReference type="PANTHER" id="PTHR22911:SF103">
    <property type="entry name" value="BLR2811 PROTEIN"/>
    <property type="match status" value="1"/>
</dbReference>
<feature type="transmembrane region" description="Helical" evidence="1">
    <location>
        <begin position="152"/>
        <end position="173"/>
    </location>
</feature>
<dbReference type="GO" id="GO:0016020">
    <property type="term" value="C:membrane"/>
    <property type="evidence" value="ECO:0007669"/>
    <property type="project" value="InterPro"/>
</dbReference>
<dbReference type="EMBL" id="JAAEDH010000009">
    <property type="protein sequence ID" value="MBR0655369.1"/>
    <property type="molecule type" value="Genomic_DNA"/>
</dbReference>
<evidence type="ECO:0000256" key="1">
    <source>
        <dbReference type="SAM" id="Phobius"/>
    </source>
</evidence>
<feature type="domain" description="EamA" evidence="2">
    <location>
        <begin position="155"/>
        <end position="284"/>
    </location>
</feature>
<feature type="transmembrane region" description="Helical" evidence="1">
    <location>
        <begin position="105"/>
        <end position="123"/>
    </location>
</feature>
<reference evidence="3" key="1">
    <citation type="submission" date="2020-01" db="EMBL/GenBank/DDBJ databases">
        <authorList>
            <person name="Rat A."/>
        </authorList>
    </citation>
    <scope>NUCLEOTIDE SEQUENCE</scope>
    <source>
        <strain evidence="3">LMG 28251</strain>
    </source>
</reference>
<feature type="transmembrane region" description="Helical" evidence="1">
    <location>
        <begin position="82"/>
        <end position="99"/>
    </location>
</feature>
<keyword evidence="1" id="KW-0472">Membrane</keyword>
<evidence type="ECO:0000259" key="2">
    <source>
        <dbReference type="Pfam" id="PF00892"/>
    </source>
</evidence>
<dbReference type="PANTHER" id="PTHR22911">
    <property type="entry name" value="ACYL-MALONYL CONDENSING ENZYME-RELATED"/>
    <property type="match status" value="1"/>
</dbReference>
<keyword evidence="1" id="KW-1133">Transmembrane helix</keyword>
<dbReference type="InterPro" id="IPR000620">
    <property type="entry name" value="EamA_dom"/>
</dbReference>